<dbReference type="GO" id="GO:0016036">
    <property type="term" value="P:cellular response to phosphate starvation"/>
    <property type="evidence" value="ECO:0007669"/>
    <property type="project" value="TreeGrafter"/>
</dbReference>
<dbReference type="PRINTS" id="PR00344">
    <property type="entry name" value="BCTRLSENSOR"/>
</dbReference>
<dbReference type="AlphaFoldDB" id="A0A2K2FBI8"/>
<dbReference type="PANTHER" id="PTHR45453:SF1">
    <property type="entry name" value="PHOSPHATE REGULON SENSOR PROTEIN PHOR"/>
    <property type="match status" value="1"/>
</dbReference>
<dbReference type="Pfam" id="PF02518">
    <property type="entry name" value="HATPase_c"/>
    <property type="match status" value="1"/>
</dbReference>
<keyword evidence="11" id="KW-1185">Reference proteome</keyword>
<dbReference type="Gene3D" id="1.10.287.130">
    <property type="match status" value="1"/>
</dbReference>
<evidence type="ECO:0000256" key="3">
    <source>
        <dbReference type="ARBA" id="ARBA00012438"/>
    </source>
</evidence>
<keyword evidence="7" id="KW-0902">Two-component regulatory system</keyword>
<dbReference type="InterPro" id="IPR036097">
    <property type="entry name" value="HisK_dim/P_sf"/>
</dbReference>
<dbReference type="RefSeq" id="WP_103082711.1">
    <property type="nucleotide sequence ID" value="NZ_CP021850.1"/>
</dbReference>
<dbReference type="Pfam" id="PF00512">
    <property type="entry name" value="HisKA"/>
    <property type="match status" value="1"/>
</dbReference>
<keyword evidence="8" id="KW-0472">Membrane</keyword>
<dbReference type="KEGG" id="cthd:CDO33_13720"/>
<keyword evidence="4" id="KW-0597">Phosphoprotein</keyword>
<dbReference type="FunFam" id="3.30.565.10:FF:000006">
    <property type="entry name" value="Sensor histidine kinase WalK"/>
    <property type="match status" value="1"/>
</dbReference>
<keyword evidence="5" id="KW-0808">Transferase</keyword>
<proteinExistence type="predicted"/>
<dbReference type="EMBL" id="NIOJ01000053">
    <property type="protein sequence ID" value="PNT96150.1"/>
    <property type="molecule type" value="Genomic_DNA"/>
</dbReference>
<dbReference type="SUPFAM" id="SSF55874">
    <property type="entry name" value="ATPase domain of HSP90 chaperone/DNA topoisomerase II/histidine kinase"/>
    <property type="match status" value="1"/>
</dbReference>
<evidence type="ECO:0000256" key="7">
    <source>
        <dbReference type="ARBA" id="ARBA00023012"/>
    </source>
</evidence>
<evidence type="ECO:0000259" key="9">
    <source>
        <dbReference type="PROSITE" id="PS50109"/>
    </source>
</evidence>
<feature type="transmembrane region" description="Helical" evidence="8">
    <location>
        <begin position="161"/>
        <end position="183"/>
    </location>
</feature>
<dbReference type="InterPro" id="IPR050351">
    <property type="entry name" value="BphY/WalK/GraS-like"/>
</dbReference>
<protein>
    <recommendedName>
        <fullName evidence="3">histidine kinase</fullName>
        <ecNumber evidence="3">2.7.13.3</ecNumber>
    </recommendedName>
</protein>
<feature type="transmembrane region" description="Helical" evidence="8">
    <location>
        <begin position="22"/>
        <end position="46"/>
    </location>
</feature>
<evidence type="ECO:0000313" key="10">
    <source>
        <dbReference type="EMBL" id="PNT96150.1"/>
    </source>
</evidence>
<dbReference type="SUPFAM" id="SSF47384">
    <property type="entry name" value="Homodimeric domain of signal transducing histidine kinase"/>
    <property type="match status" value="1"/>
</dbReference>
<dbReference type="Gene3D" id="6.10.340.10">
    <property type="match status" value="1"/>
</dbReference>
<dbReference type="EC" id="2.7.13.3" evidence="3"/>
<dbReference type="CDD" id="cd00075">
    <property type="entry name" value="HATPase"/>
    <property type="match status" value="1"/>
</dbReference>
<evidence type="ECO:0000256" key="1">
    <source>
        <dbReference type="ARBA" id="ARBA00000085"/>
    </source>
</evidence>
<evidence type="ECO:0000256" key="6">
    <source>
        <dbReference type="ARBA" id="ARBA00022777"/>
    </source>
</evidence>
<comment type="caution">
    <text evidence="10">The sequence shown here is derived from an EMBL/GenBank/DDBJ whole genome shotgun (WGS) entry which is preliminary data.</text>
</comment>
<sequence length="463" mass="52678">MGLDTSLKVNSMTRISRQLGKYFIFVAMLSIGFITLVTNISINLFFSDYIKETRSRDDLKVVQYVEQVYGDSNGLAPQSLMSIMHYAYSEAVTIRLRDIQNNIIWSSGTPETMHDMMRGKEDNDSSLSFRSYPLNYKGNKIGTIDVGRPRSIISSVEDKQFLRTINSAFAVAFLFSLIIAILYSSRISKKFLTPIYLIKENAKLIEDGKYKKLYEVITNTYELHDLSLSVKELAERLNYQDVLRKRMTSDIAHELRTPLSTLQSHIEAFMDGVWAPDIEKLSIVYSEITRLTKLIKELSDLSIIESDEIKLNKSEINLSELLSNIVESFEPLFISKNIHLYKEIQGDIQFLGDEDRLNRVFINILSNACKYTNEDGDVRVSLEQLKDVIRVTVEDTGIGIPKEDIKHVFERFYRSDLSRSRGTGGTGIGLTITRALVEAHGGRVRIESEVGKGTKVIIEFAIN</sequence>
<keyword evidence="8" id="KW-1133">Transmembrane helix</keyword>
<dbReference type="CDD" id="cd00082">
    <property type="entry name" value="HisKA"/>
    <property type="match status" value="1"/>
</dbReference>
<dbReference type="InterPro" id="IPR003594">
    <property type="entry name" value="HATPase_dom"/>
</dbReference>
<evidence type="ECO:0000256" key="4">
    <source>
        <dbReference type="ARBA" id="ARBA00022553"/>
    </source>
</evidence>
<dbReference type="SMART" id="SM00387">
    <property type="entry name" value="HATPase_c"/>
    <property type="match status" value="1"/>
</dbReference>
<evidence type="ECO:0000256" key="2">
    <source>
        <dbReference type="ARBA" id="ARBA00004370"/>
    </source>
</evidence>
<accession>A0A2K2FBI8</accession>
<dbReference type="PROSITE" id="PS50109">
    <property type="entry name" value="HIS_KIN"/>
    <property type="match status" value="1"/>
</dbReference>
<dbReference type="GO" id="GO:0005886">
    <property type="term" value="C:plasma membrane"/>
    <property type="evidence" value="ECO:0007669"/>
    <property type="project" value="TreeGrafter"/>
</dbReference>
<organism evidence="10 11">
    <name type="scientific">Clostridium thermosuccinogenes</name>
    <dbReference type="NCBI Taxonomy" id="84032"/>
    <lineage>
        <taxon>Bacteria</taxon>
        <taxon>Bacillati</taxon>
        <taxon>Bacillota</taxon>
        <taxon>Clostridia</taxon>
        <taxon>Eubacteriales</taxon>
        <taxon>Clostridiaceae</taxon>
        <taxon>Clostridium</taxon>
    </lineage>
</organism>
<name>A0A2K2FBI8_9CLOT</name>
<keyword evidence="8" id="KW-0812">Transmembrane</keyword>
<dbReference type="InterPro" id="IPR005467">
    <property type="entry name" value="His_kinase_dom"/>
</dbReference>
<gene>
    <name evidence="10" type="ORF">CDQ84_15835</name>
</gene>
<dbReference type="Gene3D" id="3.30.565.10">
    <property type="entry name" value="Histidine kinase-like ATPase, C-terminal domain"/>
    <property type="match status" value="1"/>
</dbReference>
<dbReference type="Proteomes" id="UP000236151">
    <property type="component" value="Unassembled WGS sequence"/>
</dbReference>
<dbReference type="InterPro" id="IPR004358">
    <property type="entry name" value="Sig_transdc_His_kin-like_C"/>
</dbReference>
<dbReference type="PANTHER" id="PTHR45453">
    <property type="entry name" value="PHOSPHATE REGULON SENSOR PROTEIN PHOR"/>
    <property type="match status" value="1"/>
</dbReference>
<feature type="domain" description="Histidine kinase" evidence="9">
    <location>
        <begin position="250"/>
        <end position="463"/>
    </location>
</feature>
<evidence type="ECO:0000256" key="5">
    <source>
        <dbReference type="ARBA" id="ARBA00022679"/>
    </source>
</evidence>
<comment type="catalytic activity">
    <reaction evidence="1">
        <text>ATP + protein L-histidine = ADP + protein N-phospho-L-histidine.</text>
        <dbReference type="EC" id="2.7.13.3"/>
    </reaction>
</comment>
<dbReference type="GO" id="GO:0000155">
    <property type="term" value="F:phosphorelay sensor kinase activity"/>
    <property type="evidence" value="ECO:0007669"/>
    <property type="project" value="InterPro"/>
</dbReference>
<comment type="subcellular location">
    <subcellularLocation>
        <location evidence="2">Membrane</location>
    </subcellularLocation>
</comment>
<dbReference type="InterPro" id="IPR003661">
    <property type="entry name" value="HisK_dim/P_dom"/>
</dbReference>
<dbReference type="GO" id="GO:0004721">
    <property type="term" value="F:phosphoprotein phosphatase activity"/>
    <property type="evidence" value="ECO:0007669"/>
    <property type="project" value="TreeGrafter"/>
</dbReference>
<evidence type="ECO:0000256" key="8">
    <source>
        <dbReference type="SAM" id="Phobius"/>
    </source>
</evidence>
<dbReference type="SMART" id="SM00388">
    <property type="entry name" value="HisKA"/>
    <property type="match status" value="1"/>
</dbReference>
<reference evidence="10 11" key="1">
    <citation type="submission" date="2017-06" db="EMBL/GenBank/DDBJ databases">
        <title>Investigating the central metabolism of Clostridium thermosuccinogenes.</title>
        <authorList>
            <person name="Koendjbiharie J.G."/>
            <person name="van Kranenburg R."/>
        </authorList>
    </citation>
    <scope>NUCLEOTIDE SEQUENCE [LARGE SCALE GENOMIC DNA]</scope>
    <source>
        <strain evidence="10 11">DSM 5806</strain>
    </source>
</reference>
<dbReference type="InterPro" id="IPR036890">
    <property type="entry name" value="HATPase_C_sf"/>
</dbReference>
<keyword evidence="6" id="KW-0418">Kinase</keyword>
<evidence type="ECO:0000313" key="11">
    <source>
        <dbReference type="Proteomes" id="UP000236151"/>
    </source>
</evidence>